<dbReference type="InterPro" id="IPR035979">
    <property type="entry name" value="RBD_domain_sf"/>
</dbReference>
<dbReference type="GO" id="GO:0003729">
    <property type="term" value="F:mRNA binding"/>
    <property type="evidence" value="ECO:0007669"/>
    <property type="project" value="TreeGrafter"/>
</dbReference>
<dbReference type="InterPro" id="IPR036388">
    <property type="entry name" value="WH-like_DNA-bd_sf"/>
</dbReference>
<dbReference type="PRINTS" id="PR00302">
    <property type="entry name" value="LUPUSLA"/>
</dbReference>
<feature type="domain" description="RRM" evidence="6">
    <location>
        <begin position="139"/>
        <end position="224"/>
    </location>
</feature>
<dbReference type="GO" id="GO:0006396">
    <property type="term" value="P:RNA processing"/>
    <property type="evidence" value="ECO:0007669"/>
    <property type="project" value="InterPro"/>
</dbReference>
<sequence length="361" mass="39667">MSIAREDGGTTNVEGDDDGVDAAAETTRRAKTRAPLDEAALEGLVTQLEFYFGDGNAATDRWLRERIASDPEGWVSLADVCAFPRMRNKLKKRDWRDEAPRAVRTSSSAVIEVSECGERIRRLGNAPVPEVDLEEVQARTVVVENCKEWTVAALRETFEPCGAVVNVRVRKPGRDGVPATENRGKTHALVEFETPNEAKEAVSRLDNPADWRNGLRVRIQLKPGQKKKKKQVAKPPADEQASEEIEGEEKDCENENRGEDQGAKKSQKKKKKKPDYAKWASAAAFKENRTAITAPADGMGEGASEEALEEALPKRLVLTPRTAPADARQPSMPDGSPGFNRVRTCTPKFVVDSTTGSEETS</sequence>
<dbReference type="Pfam" id="PF05383">
    <property type="entry name" value="La"/>
    <property type="match status" value="1"/>
</dbReference>
<evidence type="ECO:0000256" key="3">
    <source>
        <dbReference type="ARBA" id="ARBA00023242"/>
    </source>
</evidence>
<feature type="region of interest" description="Disordered" evidence="5">
    <location>
        <begin position="1"/>
        <end position="34"/>
    </location>
</feature>
<dbReference type="PANTHER" id="PTHR22792">
    <property type="entry name" value="LUPUS LA PROTEIN-RELATED"/>
    <property type="match status" value="1"/>
</dbReference>
<dbReference type="InterPro" id="IPR036390">
    <property type="entry name" value="WH_DNA-bd_sf"/>
</dbReference>
<proteinExistence type="predicted"/>
<comment type="subcellular location">
    <subcellularLocation>
        <location evidence="1">Nucleus</location>
    </subcellularLocation>
</comment>
<dbReference type="Proteomes" id="UP000195557">
    <property type="component" value="Unassembled WGS sequence"/>
</dbReference>
<dbReference type="SMART" id="SM00360">
    <property type="entry name" value="RRM"/>
    <property type="match status" value="1"/>
</dbReference>
<evidence type="ECO:0000313" key="8">
    <source>
        <dbReference type="EMBL" id="OUS43847.1"/>
    </source>
</evidence>
<dbReference type="SUPFAM" id="SSF54928">
    <property type="entry name" value="RNA-binding domain, RBD"/>
    <property type="match status" value="1"/>
</dbReference>
<evidence type="ECO:0000256" key="1">
    <source>
        <dbReference type="ARBA" id="ARBA00004123"/>
    </source>
</evidence>
<dbReference type="SMART" id="SM00715">
    <property type="entry name" value="LA"/>
    <property type="match status" value="1"/>
</dbReference>
<evidence type="ECO:0000259" key="6">
    <source>
        <dbReference type="PROSITE" id="PS50102"/>
    </source>
</evidence>
<dbReference type="PROSITE" id="PS50102">
    <property type="entry name" value="RRM"/>
    <property type="match status" value="1"/>
</dbReference>
<feature type="region of interest" description="Disordered" evidence="5">
    <location>
        <begin position="220"/>
        <end position="361"/>
    </location>
</feature>
<feature type="compositionally biased region" description="Polar residues" evidence="5">
    <location>
        <begin position="352"/>
        <end position="361"/>
    </location>
</feature>
<accession>A0A1Y5I569</accession>
<dbReference type="PANTHER" id="PTHR22792:SF140">
    <property type="entry name" value="ACHILLES, ISOFORM A"/>
    <property type="match status" value="1"/>
</dbReference>
<keyword evidence="2 4" id="KW-0694">RNA-binding</keyword>
<evidence type="ECO:0000256" key="4">
    <source>
        <dbReference type="PROSITE-ProRule" id="PRU00332"/>
    </source>
</evidence>
<name>A0A1Y5I569_OSTTA</name>
<dbReference type="InterPro" id="IPR012677">
    <property type="entry name" value="Nucleotide-bd_a/b_plait_sf"/>
</dbReference>
<gene>
    <name evidence="8" type="ORF">BE221DRAFT_79535</name>
</gene>
<dbReference type="InterPro" id="IPR000504">
    <property type="entry name" value="RRM_dom"/>
</dbReference>
<dbReference type="Pfam" id="PF00076">
    <property type="entry name" value="RRM_1"/>
    <property type="match status" value="1"/>
</dbReference>
<dbReference type="Gene3D" id="1.10.10.10">
    <property type="entry name" value="Winged helix-like DNA-binding domain superfamily/Winged helix DNA-binding domain"/>
    <property type="match status" value="1"/>
</dbReference>
<dbReference type="eggNOG" id="KOG1855">
    <property type="taxonomic scope" value="Eukaryota"/>
</dbReference>
<feature type="compositionally biased region" description="Acidic residues" evidence="5">
    <location>
        <begin position="240"/>
        <end position="252"/>
    </location>
</feature>
<dbReference type="GO" id="GO:0005634">
    <property type="term" value="C:nucleus"/>
    <property type="evidence" value="ECO:0007669"/>
    <property type="project" value="UniProtKB-SubCell"/>
</dbReference>
<dbReference type="InterPro" id="IPR045180">
    <property type="entry name" value="La_dom_prot"/>
</dbReference>
<dbReference type="GO" id="GO:1990904">
    <property type="term" value="C:ribonucleoprotein complex"/>
    <property type="evidence" value="ECO:0007669"/>
    <property type="project" value="InterPro"/>
</dbReference>
<keyword evidence="3" id="KW-0539">Nucleus</keyword>
<dbReference type="SUPFAM" id="SSF46785">
    <property type="entry name" value="Winged helix' DNA-binding domain"/>
    <property type="match status" value="1"/>
</dbReference>
<dbReference type="InterPro" id="IPR002344">
    <property type="entry name" value="Lupus_La"/>
</dbReference>
<protein>
    <submittedName>
        <fullName evidence="8">Uncharacterized protein</fullName>
    </submittedName>
</protein>
<dbReference type="AlphaFoldDB" id="A0A1Y5I569"/>
<dbReference type="CDD" id="cd07323">
    <property type="entry name" value="LAM"/>
    <property type="match status" value="1"/>
</dbReference>
<evidence type="ECO:0000256" key="2">
    <source>
        <dbReference type="ARBA" id="ARBA00022884"/>
    </source>
</evidence>
<reference evidence="8" key="1">
    <citation type="submission" date="2017-04" db="EMBL/GenBank/DDBJ databases">
        <title>Population genomics of picophytoplankton unveils novel chromosome hypervariability.</title>
        <authorList>
            <consortium name="DOE Joint Genome Institute"/>
            <person name="Blanc-Mathieu R."/>
            <person name="Krasovec M."/>
            <person name="Hebrard M."/>
            <person name="Yau S."/>
            <person name="Desgranges E."/>
            <person name="Martin J."/>
            <person name="Schackwitz W."/>
            <person name="Kuo A."/>
            <person name="Salin G."/>
            <person name="Donnadieu C."/>
            <person name="Desdevises Y."/>
            <person name="Sanchez-Ferandin S."/>
            <person name="Moreau H."/>
            <person name="Rivals E."/>
            <person name="Grigoriev I.V."/>
            <person name="Grimsley N."/>
            <person name="Eyre-Walker A."/>
            <person name="Piganeau G."/>
        </authorList>
    </citation>
    <scope>NUCLEOTIDE SEQUENCE [LARGE SCALE GENOMIC DNA]</scope>
    <source>
        <strain evidence="8">RCC 1115</strain>
    </source>
</reference>
<organism evidence="8">
    <name type="scientific">Ostreococcus tauri</name>
    <name type="common">Marine green alga</name>
    <dbReference type="NCBI Taxonomy" id="70448"/>
    <lineage>
        <taxon>Eukaryota</taxon>
        <taxon>Viridiplantae</taxon>
        <taxon>Chlorophyta</taxon>
        <taxon>Mamiellophyceae</taxon>
        <taxon>Mamiellales</taxon>
        <taxon>Bathycoccaceae</taxon>
        <taxon>Ostreococcus</taxon>
    </lineage>
</organism>
<feature type="compositionally biased region" description="Basic and acidic residues" evidence="5">
    <location>
        <begin position="253"/>
        <end position="263"/>
    </location>
</feature>
<evidence type="ECO:0000256" key="5">
    <source>
        <dbReference type="SAM" id="MobiDB-lite"/>
    </source>
</evidence>
<dbReference type="PROSITE" id="PS50961">
    <property type="entry name" value="HTH_LA"/>
    <property type="match status" value="1"/>
</dbReference>
<dbReference type="EMBL" id="KZ155826">
    <property type="protein sequence ID" value="OUS43847.1"/>
    <property type="molecule type" value="Genomic_DNA"/>
</dbReference>
<dbReference type="InterPro" id="IPR006630">
    <property type="entry name" value="La_HTH"/>
</dbReference>
<evidence type="ECO:0000259" key="7">
    <source>
        <dbReference type="PROSITE" id="PS50961"/>
    </source>
</evidence>
<dbReference type="Gene3D" id="3.30.70.330">
    <property type="match status" value="1"/>
</dbReference>
<feature type="domain" description="HTH La-type RNA-binding" evidence="7">
    <location>
        <begin position="34"/>
        <end position="130"/>
    </location>
</feature>